<evidence type="ECO:0000256" key="2">
    <source>
        <dbReference type="SAM" id="Phobius"/>
    </source>
</evidence>
<evidence type="ECO:0000256" key="1">
    <source>
        <dbReference type="SAM" id="MobiDB-lite"/>
    </source>
</evidence>
<accession>A0A9W7T143</accession>
<feature type="transmembrane region" description="Helical" evidence="2">
    <location>
        <begin position="61"/>
        <end position="81"/>
    </location>
</feature>
<keyword evidence="2" id="KW-0472">Membrane</keyword>
<dbReference type="Proteomes" id="UP001138500">
    <property type="component" value="Unassembled WGS sequence"/>
</dbReference>
<dbReference type="EMBL" id="RIBY02000125">
    <property type="protein sequence ID" value="KAH9845168.1"/>
    <property type="molecule type" value="Genomic_DNA"/>
</dbReference>
<proteinExistence type="predicted"/>
<reference evidence="3 4" key="1">
    <citation type="journal article" date="2018" name="IMA Fungus">
        <title>IMA Genome-F 10: Nine draft genome sequences of Claviceps purpurea s.lat., including C. arundinis, C. humidiphila, and C. cf. spartinae, pseudomolecules for the pitch canker pathogen Fusarium circinatum, draft genome of Davidsoniella eucalypti, Grosmannia galeiformis, Quambalaria eucalypti, and Teratosphaeria destructans.</title>
        <authorList>
            <person name="Wingfield B.D."/>
            <person name="Liu M."/>
            <person name="Nguyen H.D."/>
            <person name="Lane F.A."/>
            <person name="Morgan S.W."/>
            <person name="De Vos L."/>
            <person name="Wilken P.M."/>
            <person name="Duong T.A."/>
            <person name="Aylward J."/>
            <person name="Coetzee M.P."/>
            <person name="Dadej K."/>
            <person name="De Beer Z.W."/>
            <person name="Findlay W."/>
            <person name="Havenga M."/>
            <person name="Kolarik M."/>
            <person name="Menzies J.G."/>
            <person name="Naidoo K."/>
            <person name="Pochopski O."/>
            <person name="Shoukouhi P."/>
            <person name="Santana Q.C."/>
            <person name="Seifert K.A."/>
            <person name="Soal N."/>
            <person name="Steenkamp E.T."/>
            <person name="Tatham C.T."/>
            <person name="van der Nest M.A."/>
            <person name="Wingfield M.J."/>
        </authorList>
    </citation>
    <scope>NUCLEOTIDE SEQUENCE [LARGE SCALE GENOMIC DNA]</scope>
    <source>
        <strain evidence="3">CMW44962</strain>
    </source>
</reference>
<keyword evidence="2" id="KW-1133">Transmembrane helix</keyword>
<dbReference type="AlphaFoldDB" id="A0A9W7T143"/>
<dbReference type="OrthoDB" id="5421757at2759"/>
<name>A0A9W7T143_9PEZI</name>
<feature type="region of interest" description="Disordered" evidence="1">
    <location>
        <begin position="1"/>
        <end position="25"/>
    </location>
</feature>
<keyword evidence="2" id="KW-0812">Transmembrane</keyword>
<evidence type="ECO:0000313" key="4">
    <source>
        <dbReference type="Proteomes" id="UP001138500"/>
    </source>
</evidence>
<comment type="caution">
    <text evidence="3">The sequence shown here is derived from an EMBL/GenBank/DDBJ whole genome shotgun (WGS) entry which is preliminary data.</text>
</comment>
<organism evidence="3 4">
    <name type="scientific">Teratosphaeria destructans</name>
    <dbReference type="NCBI Taxonomy" id="418781"/>
    <lineage>
        <taxon>Eukaryota</taxon>
        <taxon>Fungi</taxon>
        <taxon>Dikarya</taxon>
        <taxon>Ascomycota</taxon>
        <taxon>Pezizomycotina</taxon>
        <taxon>Dothideomycetes</taxon>
        <taxon>Dothideomycetidae</taxon>
        <taxon>Mycosphaerellales</taxon>
        <taxon>Teratosphaeriaceae</taxon>
        <taxon>Teratosphaeria</taxon>
    </lineage>
</organism>
<protein>
    <submittedName>
        <fullName evidence="3">Uncharacterized protein</fullName>
    </submittedName>
</protein>
<evidence type="ECO:0000313" key="3">
    <source>
        <dbReference type="EMBL" id="KAH9845168.1"/>
    </source>
</evidence>
<sequence>MSRSTKRAKQTSNNTKPPPSAIPTPFTKAPPALEPFLDQLDPKQVYITHVDRHPVEAKKQIFLIPVLLNGTIALLLLWRIYAALPTYWAIFQALLGYTSSATVDLEHTTRNDQIMVLLKRTGMFAMDFLLFRFVGPWPLTFFAEQPANPVTWRWSLGFQREEAVVRVSRNWGADDLMKGLKQGEENPFFKTRILPAIEREHMKKTGYLMQDGSWDLDFQSMLDAHTLAKQSRLQLRDLDKRVLVFMGGEGWLSWQWETDNDVVEDRRRKVVQFKDMLTKMGKESLFWRWMEIVEEERDRDGGFSAEGQQRVAERVQAAFTKEGVDFEELERGVGGLDQLPTQK</sequence>
<reference evidence="3 4" key="2">
    <citation type="journal article" date="2021" name="Curr. Genet.">
        <title>Genetic response to nitrogen starvation in the aggressive Eucalyptus foliar pathogen Teratosphaeria destructans.</title>
        <authorList>
            <person name="Havenga M."/>
            <person name="Wingfield B.D."/>
            <person name="Wingfield M.J."/>
            <person name="Dreyer L.L."/>
            <person name="Roets F."/>
            <person name="Aylward J."/>
        </authorList>
    </citation>
    <scope>NUCLEOTIDE SEQUENCE [LARGE SCALE GENOMIC DNA]</scope>
    <source>
        <strain evidence="3">CMW44962</strain>
    </source>
</reference>
<gene>
    <name evidence="3" type="ORF">Tdes44962_MAKER06812</name>
</gene>
<keyword evidence="4" id="KW-1185">Reference proteome</keyword>